<reference evidence="15" key="2">
    <citation type="submission" date="2015-06" db="UniProtKB">
        <authorList>
            <consortium name="EnsemblMetazoa"/>
        </authorList>
    </citation>
    <scope>IDENTIFICATION</scope>
</reference>
<organism evidence="15 16">
    <name type="scientific">Tetranychus urticae</name>
    <name type="common">Two-spotted spider mite</name>
    <dbReference type="NCBI Taxonomy" id="32264"/>
    <lineage>
        <taxon>Eukaryota</taxon>
        <taxon>Metazoa</taxon>
        <taxon>Ecdysozoa</taxon>
        <taxon>Arthropoda</taxon>
        <taxon>Chelicerata</taxon>
        <taxon>Arachnida</taxon>
        <taxon>Acari</taxon>
        <taxon>Acariformes</taxon>
        <taxon>Trombidiformes</taxon>
        <taxon>Prostigmata</taxon>
        <taxon>Eleutherengona</taxon>
        <taxon>Raphignathae</taxon>
        <taxon>Tetranychoidea</taxon>
        <taxon>Tetranychidae</taxon>
        <taxon>Tetranychus</taxon>
    </lineage>
</organism>
<dbReference type="PROSITE" id="PS52049">
    <property type="entry name" value="ULD"/>
    <property type="match status" value="1"/>
</dbReference>
<comment type="subcellular location">
    <subcellularLocation>
        <location evidence="2">Nucleus</location>
    </subcellularLocation>
</comment>
<evidence type="ECO:0000256" key="10">
    <source>
        <dbReference type="ARBA" id="ARBA00046227"/>
    </source>
</evidence>
<dbReference type="KEGG" id="tut:107367882"/>
<name>T1KWI5_TETUR</name>
<dbReference type="EC" id="3.4.19.12" evidence="12"/>
<feature type="active site" description="Proton donor" evidence="12">
    <location>
        <position position="208"/>
    </location>
</feature>
<dbReference type="STRING" id="32264.T1KWI5"/>
<feature type="domain" description="UCH catalytic" evidence="14">
    <location>
        <begin position="9"/>
        <end position="281"/>
    </location>
</feature>
<evidence type="ECO:0000256" key="7">
    <source>
        <dbReference type="ARBA" id="ARBA00022807"/>
    </source>
</evidence>
<keyword evidence="4 12" id="KW-0645">Protease</keyword>
<feature type="compositionally biased region" description="Basic and acidic residues" evidence="13">
    <location>
        <begin position="584"/>
        <end position="593"/>
    </location>
</feature>
<keyword evidence="5 12" id="KW-0833">Ubl conjugation pathway</keyword>
<feature type="region of interest" description="Disordered" evidence="13">
    <location>
        <begin position="554"/>
        <end position="593"/>
    </location>
</feature>
<evidence type="ECO:0000256" key="11">
    <source>
        <dbReference type="ARBA" id="ARBA00049710"/>
    </source>
</evidence>
<evidence type="ECO:0000256" key="6">
    <source>
        <dbReference type="ARBA" id="ARBA00022801"/>
    </source>
</evidence>
<evidence type="ECO:0000256" key="12">
    <source>
        <dbReference type="PROSITE-ProRule" id="PRU01393"/>
    </source>
</evidence>
<dbReference type="GO" id="GO:0005737">
    <property type="term" value="C:cytoplasm"/>
    <property type="evidence" value="ECO:0007669"/>
    <property type="project" value="TreeGrafter"/>
</dbReference>
<feature type="compositionally biased region" description="Polar residues" evidence="13">
    <location>
        <begin position="367"/>
        <end position="377"/>
    </location>
</feature>
<dbReference type="GO" id="GO:0005634">
    <property type="term" value="C:nucleus"/>
    <property type="evidence" value="ECO:0007669"/>
    <property type="project" value="UniProtKB-SubCell"/>
</dbReference>
<reference evidence="16" key="1">
    <citation type="submission" date="2011-08" db="EMBL/GenBank/DDBJ databases">
        <authorList>
            <person name="Rombauts S."/>
        </authorList>
    </citation>
    <scope>NUCLEOTIDE SEQUENCE</scope>
    <source>
        <strain evidence="16">London</strain>
    </source>
</reference>
<feature type="site" description="Important for enzyme activity" evidence="12">
    <location>
        <position position="223"/>
    </location>
</feature>
<dbReference type="PANTHER" id="PTHR10589:SF28">
    <property type="entry name" value="UBIQUITIN CARBOXYL-TERMINAL HYDROLASE BAP1"/>
    <property type="match status" value="1"/>
</dbReference>
<dbReference type="InterPro" id="IPR036959">
    <property type="entry name" value="Peptidase_C12_UCH_sf"/>
</dbReference>
<evidence type="ECO:0000256" key="9">
    <source>
        <dbReference type="ARBA" id="ARBA00023242"/>
    </source>
</evidence>
<evidence type="ECO:0000256" key="2">
    <source>
        <dbReference type="ARBA" id="ARBA00004123"/>
    </source>
</evidence>
<protein>
    <recommendedName>
        <fullName evidence="12">ubiquitinyl hydrolase 1</fullName>
        <ecNumber evidence="12">3.4.19.12</ecNumber>
    </recommendedName>
</protein>
<evidence type="ECO:0000259" key="14">
    <source>
        <dbReference type="PROSITE" id="PS52048"/>
    </source>
</evidence>
<dbReference type="GO" id="GO:0006511">
    <property type="term" value="P:ubiquitin-dependent protein catabolic process"/>
    <property type="evidence" value="ECO:0007669"/>
    <property type="project" value="UniProtKB-UniRule"/>
</dbReference>
<comment type="catalytic activity">
    <reaction evidence="1 12">
        <text>Thiol-dependent hydrolysis of ester, thioester, amide, peptide and isopeptide bonds formed by the C-terminal Gly of ubiquitin (a 76-residue protein attached to proteins as an intracellular targeting signal).</text>
        <dbReference type="EC" id="3.4.19.12"/>
    </reaction>
</comment>
<evidence type="ECO:0000256" key="5">
    <source>
        <dbReference type="ARBA" id="ARBA00022786"/>
    </source>
</evidence>
<feature type="region of interest" description="Disordered" evidence="13">
    <location>
        <begin position="367"/>
        <end position="395"/>
    </location>
</feature>
<feature type="region of interest" description="Disordered" evidence="13">
    <location>
        <begin position="70"/>
        <end position="98"/>
    </location>
</feature>
<dbReference type="PANTHER" id="PTHR10589">
    <property type="entry name" value="UBIQUITIN CARBOXYL-TERMINAL HYDROLASE"/>
    <property type="match status" value="1"/>
</dbReference>
<dbReference type="SUPFAM" id="SSF54001">
    <property type="entry name" value="Cysteine proteinases"/>
    <property type="match status" value="1"/>
</dbReference>
<dbReference type="Proteomes" id="UP000015104">
    <property type="component" value="Unassembled WGS sequence"/>
</dbReference>
<comment type="function">
    <text evidence="10">Catalytic component of the polycomb repressive deubiquitinase (PR-DUB) complex, a complex that specifically mediates deubiquitination of histone H2A monoubiquitinated at 'Lys-119' (H2AK118ub1). Mediates bisymmetric organization of the PR-DUB complex and is involved in association with nucleosomes to mediate deubiquitination. Does not deubiquitinate monoubiquitinated histone H2B. Required to maintain the transcriptionally repressive state of homeotic genes throughout development. The PR-DUB complex has weak or no activity toward 'Lys-48'- and 'Lys-63'-linked polyubiquitin chains. Polycomb group (PcG) protein.</text>
</comment>
<dbReference type="Gene3D" id="3.40.532.10">
    <property type="entry name" value="Peptidase C12, ubiquitin carboxyl-terminal hydrolase"/>
    <property type="match status" value="1"/>
</dbReference>
<keyword evidence="9" id="KW-0539">Nucleus</keyword>
<proteinExistence type="inferred from homology"/>
<evidence type="ECO:0000313" key="16">
    <source>
        <dbReference type="Proteomes" id="UP000015104"/>
    </source>
</evidence>
<keyword evidence="16" id="KW-1185">Reference proteome</keyword>
<feature type="active site" description="Nucleophile" evidence="12">
    <location>
        <position position="124"/>
    </location>
</feature>
<dbReference type="InterPro" id="IPR001578">
    <property type="entry name" value="Peptidase_C12_UCH"/>
</dbReference>
<dbReference type="CDD" id="cd09617">
    <property type="entry name" value="Peptidase_C12_UCH37_BAP1"/>
    <property type="match status" value="1"/>
</dbReference>
<evidence type="ECO:0000313" key="15">
    <source>
        <dbReference type="EnsemblMetazoa" id="tetur24g01760.1"/>
    </source>
</evidence>
<dbReference type="InterPro" id="IPR041507">
    <property type="entry name" value="UCH_C"/>
</dbReference>
<evidence type="ECO:0000256" key="4">
    <source>
        <dbReference type="ARBA" id="ARBA00022670"/>
    </source>
</evidence>
<dbReference type="GO" id="GO:0016579">
    <property type="term" value="P:protein deubiquitination"/>
    <property type="evidence" value="ECO:0007669"/>
    <property type="project" value="TreeGrafter"/>
</dbReference>
<accession>T1KWI5</accession>
<evidence type="ECO:0000256" key="13">
    <source>
        <dbReference type="SAM" id="MobiDB-lite"/>
    </source>
</evidence>
<dbReference type="Pfam" id="PF18031">
    <property type="entry name" value="UCH_C"/>
    <property type="match status" value="1"/>
</dbReference>
<dbReference type="OrthoDB" id="1924260at2759"/>
<keyword evidence="7 12" id="KW-0788">Thiol protease</keyword>
<comment type="similarity">
    <text evidence="3">Belongs to the peptidase C12 family. BAP1 subfamily.</text>
</comment>
<keyword evidence="6 12" id="KW-0378">Hydrolase</keyword>
<dbReference type="EMBL" id="CAEY01000644">
    <property type="status" value="NOT_ANNOTATED_CDS"/>
    <property type="molecule type" value="Genomic_DNA"/>
</dbReference>
<dbReference type="GO" id="GO:0004843">
    <property type="term" value="F:cysteine-type deubiquitinase activity"/>
    <property type="evidence" value="ECO:0007669"/>
    <property type="project" value="UniProtKB-UniRule"/>
</dbReference>
<dbReference type="InterPro" id="IPR038765">
    <property type="entry name" value="Papain-like_cys_pep_sf"/>
</dbReference>
<feature type="compositionally biased region" description="Low complexity" evidence="13">
    <location>
        <begin position="73"/>
        <end position="96"/>
    </location>
</feature>
<keyword evidence="8" id="KW-0156">Chromatin regulator</keyword>
<gene>
    <name evidence="15" type="primary">107367882</name>
</gene>
<sequence>MDFHYLNDGWLELESDPGLFTLLIEDFGCKHVQVEEIYDLQKPNLIDGPVYGFIFLFKWIEERRSRSRHHSFHSSSNNASSAGSSTVSDNPSSSDPNAHKPLFIEDANVVSSMFFAHQIIPNSCATHAILSVLLNCPAIDLGPVLTRLKDHTKNMSPENKGYSISNTPELCKAHNSHASHQERIEKKVSYSSRVNNSLQRGSSYDSFHFVSYVPINGHLYELDGLKKYPVDHGPVDKDEEWSEKFRRVITQRLAEETQSNRFSDSQSPQHDIRYNLMAVVPDKRATYFNKLNILKSNRNIVLEALEKIMRPTRLPEPFDYHNYSKYPSTIEYNSLHISQMISSDGLVNGHTSCEGLIDAKLLNSDVPLQNSEPSGDSLSVDPSVESEKTSNCLKNTNDKDEIYDFDTNKPNNLFYFKMIGDNKADPQTRKIFEKMIITKEPSTPNAKPYGPRNLIDLSKLLNAEISECEQNLWEELEKRKKYRIDDSRRIHNYDEFINTFLLMLAEQKKLPDLLEKALFGGSYTINEVNDISQDDAHSPSAFLTEVATSFDKINKNDKARLRQGQSGASKKKKKPSEFPANNRNRPERSRSKN</sequence>
<dbReference type="PROSITE" id="PS52048">
    <property type="entry name" value="UCH_DOMAIN"/>
    <property type="match status" value="1"/>
</dbReference>
<dbReference type="Pfam" id="PF01088">
    <property type="entry name" value="Peptidase_C12"/>
    <property type="match status" value="1"/>
</dbReference>
<dbReference type="eggNOG" id="KOG2778">
    <property type="taxonomic scope" value="Eukaryota"/>
</dbReference>
<evidence type="ECO:0000256" key="8">
    <source>
        <dbReference type="ARBA" id="ARBA00022853"/>
    </source>
</evidence>
<feature type="site" description="Transition state stabilizer" evidence="12">
    <location>
        <position position="118"/>
    </location>
</feature>
<evidence type="ECO:0000256" key="3">
    <source>
        <dbReference type="ARBA" id="ARBA00007182"/>
    </source>
</evidence>
<dbReference type="Gene3D" id="1.20.58.860">
    <property type="match status" value="1"/>
</dbReference>
<dbReference type="AlphaFoldDB" id="T1KWI5"/>
<evidence type="ECO:0000256" key="1">
    <source>
        <dbReference type="ARBA" id="ARBA00000707"/>
    </source>
</evidence>
<dbReference type="HOGENOM" id="CLU_018316_2_1_1"/>
<dbReference type="GO" id="GO:0006325">
    <property type="term" value="P:chromatin organization"/>
    <property type="evidence" value="ECO:0007669"/>
    <property type="project" value="UniProtKB-KW"/>
</dbReference>
<dbReference type="EnsemblMetazoa" id="tetur24g01760.1">
    <property type="protein sequence ID" value="tetur24g01760.1"/>
    <property type="gene ID" value="tetur24g01760"/>
</dbReference>
<comment type="subunit">
    <text evidence="11">Catalytic component of the polycomb repressive deubiquitinase (PR-DUB) complex, at least composed of caly/calypso, Asx and sba (MBD5/6 homolog). The PR-DUB complex associates with nucleosomes to mediate deubiquitination of histone H2AK118ub1 substrates; the association requires the positively charged C-terminal tail of caly, probably due to direct binding of DNA. Interacts (via ULD domain) with Asx (via DEUBAD domain); the interaction produces a stable heterodimer with a composite binding site for ubiquitin. Homodimerizes (via coiled-coil hinge-region between the UCH and ULD domains) to mediate assembly of 2 copies of the caly-Asx heterodimer into a bisymmetric tetramer; dimerization enhances PR-DUB association with nucleosomes.</text>
</comment>